<dbReference type="EMBL" id="LR796228">
    <property type="protein sequence ID" value="CAB4128046.1"/>
    <property type="molecule type" value="Genomic_DNA"/>
</dbReference>
<sequence length="43" mass="5449">MNAFHKDFMKTYYPNFWSTPRIEPKRDIRVRQFHVFARARYVK</sequence>
<evidence type="ECO:0000313" key="1">
    <source>
        <dbReference type="EMBL" id="CAB4128046.1"/>
    </source>
</evidence>
<proteinExistence type="predicted"/>
<name>A0A6J5L3Z7_9CAUD</name>
<protein>
    <submittedName>
        <fullName evidence="1">Uncharacterized protein</fullName>
    </submittedName>
</protein>
<reference evidence="1" key="1">
    <citation type="submission" date="2020-04" db="EMBL/GenBank/DDBJ databases">
        <authorList>
            <person name="Chiriac C."/>
            <person name="Salcher M."/>
            <person name="Ghai R."/>
            <person name="Kavagutti S V."/>
        </authorList>
    </citation>
    <scope>NUCLEOTIDE SEQUENCE</scope>
</reference>
<gene>
    <name evidence="1" type="ORF">UFOVP102_12</name>
</gene>
<organism evidence="1">
    <name type="scientific">uncultured Caudovirales phage</name>
    <dbReference type="NCBI Taxonomy" id="2100421"/>
    <lineage>
        <taxon>Viruses</taxon>
        <taxon>Duplodnaviria</taxon>
        <taxon>Heunggongvirae</taxon>
        <taxon>Uroviricota</taxon>
        <taxon>Caudoviricetes</taxon>
        <taxon>Peduoviridae</taxon>
        <taxon>Maltschvirus</taxon>
        <taxon>Maltschvirus maltsch</taxon>
    </lineage>
</organism>
<accession>A0A6J5L3Z7</accession>